<sequence>MSKWNERFLASDDYVFGKEPNAFLVKHATPRIKPGMTVLAVADGEGRNGVWLAEQGCEVWSVDSAPAASERARALAAERGVNMHVVTADATEMDWDARQYDMVVGIFFQFANPKLRAELFKGMKQATRSGGYLLIEGYGLKQLEYKTGGPGIPEHLYTLDLMREHFGDMQVEVLEEYDAALSEGKGHQGMSALVDLVARKP</sequence>
<dbReference type="InterPro" id="IPR041698">
    <property type="entry name" value="Methyltransf_25"/>
</dbReference>
<dbReference type="EMBL" id="CP063982">
    <property type="protein sequence ID" value="UOD51500.1"/>
    <property type="molecule type" value="Genomic_DNA"/>
</dbReference>
<gene>
    <name evidence="2" type="ORF">DHf2319_00470</name>
</gene>
<dbReference type="SUPFAM" id="SSF53335">
    <property type="entry name" value="S-adenosyl-L-methionine-dependent methyltransferases"/>
    <property type="match status" value="1"/>
</dbReference>
<accession>A0ABY4AQ37</accession>
<proteinExistence type="predicted"/>
<dbReference type="InterPro" id="IPR029063">
    <property type="entry name" value="SAM-dependent_MTases_sf"/>
</dbReference>
<dbReference type="CDD" id="cd02440">
    <property type="entry name" value="AdoMet_MTases"/>
    <property type="match status" value="1"/>
</dbReference>
<dbReference type="GO" id="GO:0008168">
    <property type="term" value="F:methyltransferase activity"/>
    <property type="evidence" value="ECO:0007669"/>
    <property type="project" value="UniProtKB-KW"/>
</dbReference>
<keyword evidence="3" id="KW-1185">Reference proteome</keyword>
<dbReference type="Gene3D" id="3.40.50.150">
    <property type="entry name" value="Vaccinia Virus protein VP39"/>
    <property type="match status" value="1"/>
</dbReference>
<evidence type="ECO:0000259" key="1">
    <source>
        <dbReference type="Pfam" id="PF13649"/>
    </source>
</evidence>
<evidence type="ECO:0000313" key="2">
    <source>
        <dbReference type="EMBL" id="UOD51500.1"/>
    </source>
</evidence>
<dbReference type="GO" id="GO:0032259">
    <property type="term" value="P:methylation"/>
    <property type="evidence" value="ECO:0007669"/>
    <property type="project" value="UniProtKB-KW"/>
</dbReference>
<protein>
    <submittedName>
        <fullName evidence="2">Class I SAM-dependent methyltransferase</fullName>
    </submittedName>
</protein>
<keyword evidence="2" id="KW-0489">Methyltransferase</keyword>
<dbReference type="Proteomes" id="UP000831607">
    <property type="component" value="Chromosome"/>
</dbReference>
<reference evidence="2 3" key="1">
    <citation type="submission" date="2020-11" db="EMBL/GenBank/DDBJ databases">
        <title>Algicoccus daihaiensis sp.nov., isolated from Daihai Lake in Inner Mongolia.</title>
        <authorList>
            <person name="Kai J."/>
        </authorList>
    </citation>
    <scope>NUCLEOTIDE SEQUENCE [LARGE SCALE GENOMIC DNA]</scope>
    <source>
        <strain evidence="3">f23</strain>
    </source>
</reference>
<feature type="domain" description="Methyltransferase" evidence="1">
    <location>
        <begin position="38"/>
        <end position="131"/>
    </location>
</feature>
<evidence type="ECO:0000313" key="3">
    <source>
        <dbReference type="Proteomes" id="UP000831607"/>
    </source>
</evidence>
<dbReference type="Pfam" id="PF13649">
    <property type="entry name" value="Methyltransf_25"/>
    <property type="match status" value="1"/>
</dbReference>
<name>A0ABY4AQ37_9BURK</name>
<organism evidence="2 3">
    <name type="scientific">Orrella daihaiensis</name>
    <dbReference type="NCBI Taxonomy" id="2782176"/>
    <lineage>
        <taxon>Bacteria</taxon>
        <taxon>Pseudomonadati</taxon>
        <taxon>Pseudomonadota</taxon>
        <taxon>Betaproteobacteria</taxon>
        <taxon>Burkholderiales</taxon>
        <taxon>Alcaligenaceae</taxon>
        <taxon>Orrella</taxon>
    </lineage>
</organism>
<keyword evidence="2" id="KW-0808">Transferase</keyword>